<dbReference type="OrthoDB" id="3684889at2759"/>
<organism evidence="1 2">
    <name type="scientific">Massarina eburnea CBS 473.64</name>
    <dbReference type="NCBI Taxonomy" id="1395130"/>
    <lineage>
        <taxon>Eukaryota</taxon>
        <taxon>Fungi</taxon>
        <taxon>Dikarya</taxon>
        <taxon>Ascomycota</taxon>
        <taxon>Pezizomycotina</taxon>
        <taxon>Dothideomycetes</taxon>
        <taxon>Pleosporomycetidae</taxon>
        <taxon>Pleosporales</taxon>
        <taxon>Massarineae</taxon>
        <taxon>Massarinaceae</taxon>
        <taxon>Massarina</taxon>
    </lineage>
</organism>
<dbReference type="Proteomes" id="UP000799753">
    <property type="component" value="Unassembled WGS sequence"/>
</dbReference>
<name>A0A6A6RRI6_9PLEO</name>
<sequence>MASVSADSIGNKTMEKAHAFGAQETIEHKGQCLDLNSLWEVAAGFQQRGADWRKGTRRREDEIATLEWEIKRLNSDLEMHRDRLAYLEECVPDILKYYRLRRLRLCEAMHATLPLELRELVYDFLECPKDADQGPIHVHETIHIDQSDNSMPANPTPDQWLAHRPSFFVDPRTGSEEGLFGYWYNEDHVGANVVEDLISRYYCRNTFFFSSTDHACIPKFLDTDRFDTALKPARHVRHVEFVCHSGNVETSTAQGELGNALQALISNISARARIVVRIYKSLPSFFDIMETIAPILHKAKEENRDVEMEVVEGGEVFDIGPIFERPWAEYEEAYLEMKRNS</sequence>
<dbReference type="EMBL" id="MU006792">
    <property type="protein sequence ID" value="KAF2637725.1"/>
    <property type="molecule type" value="Genomic_DNA"/>
</dbReference>
<accession>A0A6A6RRI6</accession>
<gene>
    <name evidence="1" type="ORF">P280DRAFT_520860</name>
</gene>
<keyword evidence="2" id="KW-1185">Reference proteome</keyword>
<evidence type="ECO:0000313" key="1">
    <source>
        <dbReference type="EMBL" id="KAF2637725.1"/>
    </source>
</evidence>
<protein>
    <submittedName>
        <fullName evidence="1">Uncharacterized protein</fullName>
    </submittedName>
</protein>
<dbReference type="AlphaFoldDB" id="A0A6A6RRI6"/>
<proteinExistence type="predicted"/>
<evidence type="ECO:0000313" key="2">
    <source>
        <dbReference type="Proteomes" id="UP000799753"/>
    </source>
</evidence>
<reference evidence="1" key="1">
    <citation type="journal article" date="2020" name="Stud. Mycol.">
        <title>101 Dothideomycetes genomes: a test case for predicting lifestyles and emergence of pathogens.</title>
        <authorList>
            <person name="Haridas S."/>
            <person name="Albert R."/>
            <person name="Binder M."/>
            <person name="Bloem J."/>
            <person name="Labutti K."/>
            <person name="Salamov A."/>
            <person name="Andreopoulos B."/>
            <person name="Baker S."/>
            <person name="Barry K."/>
            <person name="Bills G."/>
            <person name="Bluhm B."/>
            <person name="Cannon C."/>
            <person name="Castanera R."/>
            <person name="Culley D."/>
            <person name="Daum C."/>
            <person name="Ezra D."/>
            <person name="Gonzalez J."/>
            <person name="Henrissat B."/>
            <person name="Kuo A."/>
            <person name="Liang C."/>
            <person name="Lipzen A."/>
            <person name="Lutzoni F."/>
            <person name="Magnuson J."/>
            <person name="Mondo S."/>
            <person name="Nolan M."/>
            <person name="Ohm R."/>
            <person name="Pangilinan J."/>
            <person name="Park H.-J."/>
            <person name="Ramirez L."/>
            <person name="Alfaro M."/>
            <person name="Sun H."/>
            <person name="Tritt A."/>
            <person name="Yoshinaga Y."/>
            <person name="Zwiers L.-H."/>
            <person name="Turgeon B."/>
            <person name="Goodwin S."/>
            <person name="Spatafora J."/>
            <person name="Crous P."/>
            <person name="Grigoriev I."/>
        </authorList>
    </citation>
    <scope>NUCLEOTIDE SEQUENCE</scope>
    <source>
        <strain evidence="1">CBS 473.64</strain>
    </source>
</reference>